<feature type="compositionally biased region" description="Pro residues" evidence="1">
    <location>
        <begin position="904"/>
        <end position="915"/>
    </location>
</feature>
<dbReference type="Proteomes" id="UP001362999">
    <property type="component" value="Unassembled WGS sequence"/>
</dbReference>
<feature type="region of interest" description="Disordered" evidence="1">
    <location>
        <begin position="790"/>
        <end position="1034"/>
    </location>
</feature>
<feature type="compositionally biased region" description="Polar residues" evidence="1">
    <location>
        <begin position="522"/>
        <end position="531"/>
    </location>
</feature>
<accession>A0AAW0BUY4</accession>
<feature type="compositionally biased region" description="Pro residues" evidence="1">
    <location>
        <begin position="884"/>
        <end position="894"/>
    </location>
</feature>
<feature type="region of interest" description="Disordered" evidence="1">
    <location>
        <begin position="303"/>
        <end position="325"/>
    </location>
</feature>
<feature type="compositionally biased region" description="Basic and acidic residues" evidence="1">
    <location>
        <begin position="959"/>
        <end position="975"/>
    </location>
</feature>
<name>A0AAW0BUY4_9AGAR</name>
<feature type="compositionally biased region" description="Polar residues" evidence="1">
    <location>
        <begin position="695"/>
        <end position="708"/>
    </location>
</feature>
<feature type="compositionally biased region" description="Low complexity" evidence="1">
    <location>
        <begin position="812"/>
        <end position="833"/>
    </location>
</feature>
<feature type="region of interest" description="Disordered" evidence="1">
    <location>
        <begin position="687"/>
        <end position="761"/>
    </location>
</feature>
<dbReference type="EMBL" id="JAWWNJ010000026">
    <property type="protein sequence ID" value="KAK7030016.1"/>
    <property type="molecule type" value="Genomic_DNA"/>
</dbReference>
<feature type="compositionally biased region" description="Low complexity" evidence="1">
    <location>
        <begin position="857"/>
        <end position="883"/>
    </location>
</feature>
<reference evidence="2 3" key="1">
    <citation type="journal article" date="2024" name="J Genomics">
        <title>Draft genome sequencing and assembly of Favolaschia claudopus CIRM-BRFM 2984 isolated from oak limbs.</title>
        <authorList>
            <person name="Navarro D."/>
            <person name="Drula E."/>
            <person name="Chaduli D."/>
            <person name="Cazenave R."/>
            <person name="Ahrendt S."/>
            <person name="Wang J."/>
            <person name="Lipzen A."/>
            <person name="Daum C."/>
            <person name="Barry K."/>
            <person name="Grigoriev I.V."/>
            <person name="Favel A."/>
            <person name="Rosso M.N."/>
            <person name="Martin F."/>
        </authorList>
    </citation>
    <scope>NUCLEOTIDE SEQUENCE [LARGE SCALE GENOMIC DNA]</scope>
    <source>
        <strain evidence="2 3">CIRM-BRFM 2984</strain>
    </source>
</reference>
<organism evidence="2 3">
    <name type="scientific">Favolaschia claudopus</name>
    <dbReference type="NCBI Taxonomy" id="2862362"/>
    <lineage>
        <taxon>Eukaryota</taxon>
        <taxon>Fungi</taxon>
        <taxon>Dikarya</taxon>
        <taxon>Basidiomycota</taxon>
        <taxon>Agaricomycotina</taxon>
        <taxon>Agaricomycetes</taxon>
        <taxon>Agaricomycetidae</taxon>
        <taxon>Agaricales</taxon>
        <taxon>Marasmiineae</taxon>
        <taxon>Mycenaceae</taxon>
        <taxon>Favolaschia</taxon>
    </lineage>
</organism>
<proteinExistence type="predicted"/>
<evidence type="ECO:0000313" key="2">
    <source>
        <dbReference type="EMBL" id="KAK7030016.1"/>
    </source>
</evidence>
<feature type="region of interest" description="Disordered" evidence="1">
    <location>
        <begin position="1154"/>
        <end position="1179"/>
    </location>
</feature>
<dbReference type="AlphaFoldDB" id="A0AAW0BUY4"/>
<sequence length="1179" mass="128261">MAPKKTWLTPEQKDFVAAWFPVYLHEKAHRRLPAFWSVMLEDWFREFPLRGDVDTEEFKQEVDLQKKVGRINSHTSPPRALPLVYMPPKPWSTPEQDLFISTWFPEFLLKKSQKKLEGFWVKLKEAWFSEFPEELALGLPVQEAHDPNAVTQTRSLTAEERELLNTAMTKRFKQLHDKLYNIFGKLSAQRGGVSRSAHSLASTLFKKYPKRRRRHQVLEVYAREHKAEVQQALDVAGFTDLNEAAMCRDEDGTWVDDNDSDIKKKRIEAARSERMKVYRRVLQESFDGAAFQVQEAMRRLAAEEVVKPGPTSSEEEGEDAERTPEECQLSIDEALGVLDMFFSVFSQMLGGWVGFASCIGPIPRLGGKLGMKTHCFGSTKEGLSFEDFHPNFEKAVGQPLAKFARIVIPREVRLSRALYSLEDEEAIEEDVATAGEQEAPAPSKKSSSRKNRKEKAKEKASKNQKSAKQATPDPNVTNERLGTLQPPARRPRDRRSASSSAAVSTSSISSASTQSAPAFPPTNASESSHTPLSIPAPESFRSTPSVDGLHHPASTALESSHANSLGGVHPSGSTDDLFPPGYDWTRHLPPDGDLASLDNPGLDDESWATNDLAVNDDPGLFALPEPDTQNTTYGVQGFRFPPLTADTPSHSDDIFGSSSSVGMSNTLFPRSRSSFDAAHYDSQVPEHLHIDQMETAHSYSGTAMSTTDPADGLQGDMGMTASGLHSSQPQTQDSSSSNRPLPRRLERSASGSIQFGRTPHFRSFQTTVVPHLGNRSSSAPLLRSSPLAQEPIFGFPRSDSLANPVSTPQPPATSSSPPYTASTSNSTSTSTSSFRPHLAAASFSPGLNSDPLHRFRSTPNANPPTSTTSSSPSPIVSNAASPSNPTPTPTPFTPHPAAASSPPNAAPPILPPNPPTSFTSTPHPPTSSNPTAGTEEPQGVLSLDALPLRMRRISTSPRPAREKQALPFPAKEKEALPFPRSRPQANAPPPPPPDPPSPSTMARRMEHARQAKNGKAAKGGTGKTKVKKGVSAAKPSNAEPVAGFKIRLPARAVAPASQLHLVPEVAAPPVHVFTSTNNNRHAALEAARKEQARTAAAATQSAGGIQVTNPAINNYNTVVVVPNVSRPRRQVVAPANRGEIRTLAERDAELLERLNGGKRRAEAEGELQGVKKKQRTDER</sequence>
<gene>
    <name evidence="2" type="ORF">R3P38DRAFT_3188955</name>
</gene>
<feature type="compositionally biased region" description="Pro residues" evidence="1">
    <location>
        <begin position="986"/>
        <end position="998"/>
    </location>
</feature>
<keyword evidence="3" id="KW-1185">Reference proteome</keyword>
<protein>
    <submittedName>
        <fullName evidence="2">Uncharacterized protein</fullName>
    </submittedName>
</protein>
<feature type="compositionally biased region" description="Low complexity" evidence="1">
    <location>
        <begin position="726"/>
        <end position="740"/>
    </location>
</feature>
<feature type="compositionally biased region" description="Basic residues" evidence="1">
    <location>
        <begin position="1170"/>
        <end position="1179"/>
    </location>
</feature>
<feature type="region of interest" description="Disordered" evidence="1">
    <location>
        <begin position="430"/>
        <end position="661"/>
    </location>
</feature>
<evidence type="ECO:0000313" key="3">
    <source>
        <dbReference type="Proteomes" id="UP001362999"/>
    </source>
</evidence>
<feature type="compositionally biased region" description="Low complexity" evidence="1">
    <location>
        <begin position="497"/>
        <end position="517"/>
    </location>
</feature>
<comment type="caution">
    <text evidence="2">The sequence shown here is derived from an EMBL/GenBank/DDBJ whole genome shotgun (WGS) entry which is preliminary data.</text>
</comment>
<evidence type="ECO:0000256" key="1">
    <source>
        <dbReference type="SAM" id="MobiDB-lite"/>
    </source>
</evidence>